<dbReference type="KEGG" id="zmm:Zmob_1699"/>
<dbReference type="RefSeq" id="WP_014501218.1">
    <property type="nucleotide sequence ID" value="NC_017262.1"/>
</dbReference>
<dbReference type="eggNOG" id="COG1506">
    <property type="taxonomic scope" value="Bacteria"/>
</dbReference>
<dbReference type="AlphaFoldDB" id="A0A0H3G8N4"/>
<dbReference type="OrthoDB" id="1094230at2"/>
<dbReference type="Pfam" id="PF00930">
    <property type="entry name" value="DPPIV_N"/>
    <property type="match status" value="1"/>
</dbReference>
<feature type="domain" description="Peptidase S9 prolyl oligopeptidase catalytic" evidence="1">
    <location>
        <begin position="541"/>
        <end position="736"/>
    </location>
</feature>
<dbReference type="SUPFAM" id="SSF82171">
    <property type="entry name" value="DPP6 N-terminal domain-like"/>
    <property type="match status" value="1"/>
</dbReference>
<proteinExistence type="predicted"/>
<dbReference type="eggNOG" id="COG0823">
    <property type="taxonomic scope" value="Bacteria"/>
</dbReference>
<dbReference type="Gene3D" id="3.40.50.1820">
    <property type="entry name" value="alpha/beta hydrolase"/>
    <property type="match status" value="1"/>
</dbReference>
<dbReference type="Proteomes" id="UP000001494">
    <property type="component" value="Chromosome"/>
</dbReference>
<evidence type="ECO:0000259" key="1">
    <source>
        <dbReference type="Pfam" id="PF00326"/>
    </source>
</evidence>
<dbReference type="EMBL" id="CP002850">
    <property type="protein sequence ID" value="AEH63512.1"/>
    <property type="molecule type" value="Genomic_DNA"/>
</dbReference>
<dbReference type="PANTHER" id="PTHR11731:SF193">
    <property type="entry name" value="DIPEPTIDYL PEPTIDASE 9"/>
    <property type="match status" value="1"/>
</dbReference>
<evidence type="ECO:0000259" key="2">
    <source>
        <dbReference type="Pfam" id="PF00930"/>
    </source>
</evidence>
<dbReference type="SUPFAM" id="SSF53474">
    <property type="entry name" value="alpha/beta-Hydrolases"/>
    <property type="match status" value="1"/>
</dbReference>
<dbReference type="GO" id="GO:0008236">
    <property type="term" value="F:serine-type peptidase activity"/>
    <property type="evidence" value="ECO:0007669"/>
    <property type="project" value="InterPro"/>
</dbReference>
<dbReference type="Pfam" id="PF00326">
    <property type="entry name" value="Peptidase_S9"/>
    <property type="match status" value="1"/>
</dbReference>
<dbReference type="InterPro" id="IPR001375">
    <property type="entry name" value="Peptidase_S9_cat"/>
</dbReference>
<dbReference type="Gene3D" id="2.140.10.30">
    <property type="entry name" value="Dipeptidylpeptidase IV, N-terminal domain"/>
    <property type="match status" value="1"/>
</dbReference>
<feature type="domain" description="Dipeptidylpeptidase IV N-terminal" evidence="2">
    <location>
        <begin position="123"/>
        <end position="451"/>
    </location>
</feature>
<protein>
    <submittedName>
        <fullName evidence="3">Peptidase S9B dipeptidylpeptidase IV domain protein</fullName>
    </submittedName>
</protein>
<evidence type="ECO:0000313" key="4">
    <source>
        <dbReference type="Proteomes" id="UP000001494"/>
    </source>
</evidence>
<reference evidence="3 4" key="1">
    <citation type="journal article" date="2011" name="J. Bacteriol.">
        <title>Genome sequence of the ethanol-producing Zymomonas mobilis subsp. mobilis lectotype strain ATCC 10988.</title>
        <authorList>
            <person name="Pappas K.M."/>
            <person name="Kouvelis V.N."/>
            <person name="Saunders E."/>
            <person name="Brettin T.S."/>
            <person name="Bruce D."/>
            <person name="Detter C."/>
            <person name="Balakireva M."/>
            <person name="Han C.S."/>
            <person name="Savvakis G."/>
            <person name="Kyrpides N.C."/>
            <person name="Typas M.A."/>
        </authorList>
    </citation>
    <scope>NUCLEOTIDE SEQUENCE [LARGE SCALE GENOMIC DNA]</scope>
    <source>
        <strain evidence="4">ATCC 10988 / DSM 424 / CCUG 17860 / LMG 404 / NCIMB 8938 / NRRL B-806 / ZM1</strain>
    </source>
</reference>
<dbReference type="GO" id="GO:0008239">
    <property type="term" value="F:dipeptidyl-peptidase activity"/>
    <property type="evidence" value="ECO:0007669"/>
    <property type="project" value="TreeGrafter"/>
</dbReference>
<dbReference type="InterPro" id="IPR050278">
    <property type="entry name" value="Serine_Prot_S9B/DPPIV"/>
</dbReference>
<accession>A0A0H3G8N4</accession>
<dbReference type="HOGENOM" id="CLU_006105_2_1_5"/>
<sequence precursor="true">MLYLMPMSKILIGAIAAVMMSTPALADRLTLDRVFASPSLSGSAPRALSLSPDGRYATLLRSRPDDLNRYDLWAIDTTTGESRMLIDSKKVGSGAEISEAEKMRRERARVGGSLGIVSYNWSPDGKTILVPLDGDLYLASLDGSVQQVTHTAATEVDAQVSATGHYLSFVRDQNLFVIDLKNNQEQALSQDGGGSLTWGSAEFVAQEEMSRTKGHWWSPDDSRLAVARVDESQVHIVTRAAIGANGTQTYQQRYPMAGTPNAKVELYLMNPDGSRKVTVDLGNNDDIYLARVNWSPDSQSLYVQRESRDQQQLDLLKVDSHTGQSQLLFSETSKSWINLNNDLQILKDDSLIWASERSGYRHLYHWQKGKWTTLTQGDWMTLGVVGLDQKKGLLYFLANKSTPIEQHLYVIDYHHPSEPRQLTEAGWYNNAVMDKGANRLLIGRSNTSQPPQVYLADTKGKRLSWIEENKLDARHPYAPYLAEHAKTEFGSLKANDGKRLYYKILSPKRVAGQKYPVFIQVYNGPDVGRQVTQGWTSPLHQYLVSKGWIVFSIDGRGSPQRGKAFEEPIYKAMGTVEVEDQLTGLNWLKSQDYVDAKRIAVFGWSYGGYMVQKLLQKAPGQYSAGVSGAPVIRWDLYDTHYTERFLGNPALDPQPYQKSDALSDALKLSDPMLLIHGMADDNVVFDNSVALVSKLQEGDKSFEFMAYPGETHRIAGEQKQRHLWHMIEKFLDRTTKCRE</sequence>
<gene>
    <name evidence="3" type="ordered locus">Zmob_1699</name>
</gene>
<organism evidence="3 4">
    <name type="scientific">Zymomonas mobilis subsp. mobilis (strain ATCC 10988 / DSM 424 / LMG 404 / NCIMB 8938 / NRRL B-806 / ZM1)</name>
    <dbReference type="NCBI Taxonomy" id="555217"/>
    <lineage>
        <taxon>Bacteria</taxon>
        <taxon>Pseudomonadati</taxon>
        <taxon>Pseudomonadota</taxon>
        <taxon>Alphaproteobacteria</taxon>
        <taxon>Sphingomonadales</taxon>
        <taxon>Zymomonadaceae</taxon>
        <taxon>Zymomonas</taxon>
    </lineage>
</organism>
<dbReference type="PANTHER" id="PTHR11731">
    <property type="entry name" value="PROTEASE FAMILY S9B,C DIPEPTIDYL-PEPTIDASE IV-RELATED"/>
    <property type="match status" value="1"/>
</dbReference>
<dbReference type="InterPro" id="IPR002469">
    <property type="entry name" value="Peptidase_S9B_N"/>
</dbReference>
<dbReference type="GO" id="GO:0006508">
    <property type="term" value="P:proteolysis"/>
    <property type="evidence" value="ECO:0007669"/>
    <property type="project" value="InterPro"/>
</dbReference>
<evidence type="ECO:0000313" key="3">
    <source>
        <dbReference type="EMBL" id="AEH63512.1"/>
    </source>
</evidence>
<name>A0A0H3G8N4_ZYMMA</name>
<dbReference type="InterPro" id="IPR029058">
    <property type="entry name" value="AB_hydrolase_fold"/>
</dbReference>